<dbReference type="EMBL" id="BDIP01000912">
    <property type="protein sequence ID" value="GIQ83066.1"/>
    <property type="molecule type" value="Genomic_DNA"/>
</dbReference>
<feature type="region of interest" description="Disordered" evidence="1">
    <location>
        <begin position="268"/>
        <end position="325"/>
    </location>
</feature>
<dbReference type="AlphaFoldDB" id="A0A9K3GI43"/>
<feature type="transmembrane region" description="Helical" evidence="2">
    <location>
        <begin position="593"/>
        <end position="613"/>
    </location>
</feature>
<keyword evidence="2" id="KW-0812">Transmembrane</keyword>
<feature type="transmembrane region" description="Helical" evidence="2">
    <location>
        <begin position="625"/>
        <end position="654"/>
    </location>
</feature>
<protein>
    <recommendedName>
        <fullName evidence="5">Transmembrane protein</fullName>
    </recommendedName>
</protein>
<gene>
    <name evidence="3" type="ORF">KIPB_004316</name>
</gene>
<feature type="transmembrane region" description="Helical" evidence="2">
    <location>
        <begin position="555"/>
        <end position="573"/>
    </location>
</feature>
<feature type="transmembrane region" description="Helical" evidence="2">
    <location>
        <begin position="666"/>
        <end position="684"/>
    </location>
</feature>
<feature type="transmembrane region" description="Helical" evidence="2">
    <location>
        <begin position="530"/>
        <end position="548"/>
    </location>
</feature>
<evidence type="ECO:0000256" key="2">
    <source>
        <dbReference type="SAM" id="Phobius"/>
    </source>
</evidence>
<evidence type="ECO:0000313" key="4">
    <source>
        <dbReference type="Proteomes" id="UP000265618"/>
    </source>
</evidence>
<proteinExistence type="predicted"/>
<comment type="caution">
    <text evidence="3">The sequence shown here is derived from an EMBL/GenBank/DDBJ whole genome shotgun (WGS) entry which is preliminary data.</text>
</comment>
<accession>A0A9K3GI43</accession>
<keyword evidence="4" id="KW-1185">Reference proteome</keyword>
<evidence type="ECO:0008006" key="5">
    <source>
        <dbReference type="Google" id="ProtNLM"/>
    </source>
</evidence>
<evidence type="ECO:0000313" key="3">
    <source>
        <dbReference type="EMBL" id="GIQ83066.1"/>
    </source>
</evidence>
<keyword evidence="2" id="KW-1133">Transmembrane helix</keyword>
<dbReference type="Proteomes" id="UP000265618">
    <property type="component" value="Unassembled WGS sequence"/>
</dbReference>
<reference evidence="3 4" key="1">
    <citation type="journal article" date="2018" name="PLoS ONE">
        <title>The draft genome of Kipferlia bialata reveals reductive genome evolution in fornicate parasites.</title>
        <authorList>
            <person name="Tanifuji G."/>
            <person name="Takabayashi S."/>
            <person name="Kume K."/>
            <person name="Takagi M."/>
            <person name="Nakayama T."/>
            <person name="Kamikawa R."/>
            <person name="Inagaki Y."/>
            <person name="Hashimoto T."/>
        </authorList>
    </citation>
    <scope>NUCLEOTIDE SEQUENCE [LARGE SCALE GENOMIC DNA]</scope>
    <source>
        <strain evidence="3">NY0173</strain>
    </source>
</reference>
<sequence length="698" mass="72852">MSITLRNVSSGQECLSLSLHVPIGHACFLLGPGSTAITGGIAGQPKSTLSGAVITPPRTAFVYDVQPPSHLSVQQLLVQEALMRGTPRQVCVARATSAAAICHLQLSASVSSVSTSAVGRAQLCLACAVVGDPDGMVVGDLVSGLGRVDQFNVVCIILTIAMGYSHIHLGAQGIGHEAVSVSDPLMRPRSLLVSAPSLNGVCLGCVPRVVVLSQGYTVYRGSGRGLPGYVAEVCRQEGRECGGSGLGPLDLLLDMTDVTPVAVMEAEGEGEGDGTYDLHSESESDNEGEGEGEREREGDGVVESDPGQRVPGAPEGFTPKGEGDTDKAAQVEIHYPFSPLSQSSTLSRCVALSALSLSHHDTVQRHCREARLQHEAVHEPSPSQTQTKGERAGTLSAEAGGKEALEMDTDTHPFKVESGAPGGGVGGVVQRMMPALTPCVDVPEAEESLTLLPPTRTDSQGETEGEGEGEEGRWLGESDYVSDSESEEDPLSVLPWIAARDISRCRPSAVSRTVCLAKGQYATLFHGQGTLLRGVVWMVCALLGVYLASPLSGPGPTLVSMLMGWMWVAYVAAPSAWTVQSIRHGVYPLRMHVAAVLSLYLPVISLFSGVAGVMAQGDSILGSSVYHAACCTLGTLLALCTPSPILVVMCALGVLGVHTVTEATTVPPLPLSVSVCVAGVGALVRAPRRHRRRGVVMF</sequence>
<name>A0A9K3GI43_9EUKA</name>
<keyword evidence="2" id="KW-0472">Membrane</keyword>
<feature type="region of interest" description="Disordered" evidence="1">
    <location>
        <begin position="446"/>
        <end position="487"/>
    </location>
</feature>
<organism evidence="3 4">
    <name type="scientific">Kipferlia bialata</name>
    <dbReference type="NCBI Taxonomy" id="797122"/>
    <lineage>
        <taxon>Eukaryota</taxon>
        <taxon>Metamonada</taxon>
        <taxon>Carpediemonas-like organisms</taxon>
        <taxon>Kipferlia</taxon>
    </lineage>
</organism>
<feature type="region of interest" description="Disordered" evidence="1">
    <location>
        <begin position="374"/>
        <end position="395"/>
    </location>
</feature>
<evidence type="ECO:0000256" key="1">
    <source>
        <dbReference type="SAM" id="MobiDB-lite"/>
    </source>
</evidence>